<dbReference type="RefSeq" id="WP_126017236.1">
    <property type="nucleotide sequence ID" value="NZ_CP034437.1"/>
</dbReference>
<evidence type="ECO:0000259" key="1">
    <source>
        <dbReference type="Pfam" id="PF05504"/>
    </source>
</evidence>
<dbReference type="Pfam" id="PF05504">
    <property type="entry name" value="Spore_GerAC"/>
    <property type="match status" value="1"/>
</dbReference>
<dbReference type="EMBL" id="CP034437">
    <property type="protein sequence ID" value="AZN41529.1"/>
    <property type="molecule type" value="Genomic_DNA"/>
</dbReference>
<dbReference type="Proteomes" id="UP000272528">
    <property type="component" value="Chromosome"/>
</dbReference>
<proteinExistence type="predicted"/>
<dbReference type="GO" id="GO:0009847">
    <property type="term" value="P:spore germination"/>
    <property type="evidence" value="ECO:0007669"/>
    <property type="project" value="InterPro"/>
</dbReference>
<name>A0A3Q8X6V0_9BACL</name>
<dbReference type="AlphaFoldDB" id="A0A3Q8X6V0"/>
<dbReference type="PANTHER" id="PTHR35789:SF1">
    <property type="entry name" value="SPORE GERMINATION PROTEIN B3"/>
    <property type="match status" value="1"/>
</dbReference>
<accession>A0A3Q8X6V0</accession>
<dbReference type="KEGG" id="palb:EJC50_18980"/>
<dbReference type="Gene3D" id="3.30.300.210">
    <property type="entry name" value="Nutrient germinant receptor protein C, domain 3"/>
    <property type="match status" value="1"/>
</dbReference>
<dbReference type="GO" id="GO:0016020">
    <property type="term" value="C:membrane"/>
    <property type="evidence" value="ECO:0007669"/>
    <property type="project" value="InterPro"/>
</dbReference>
<evidence type="ECO:0000313" key="3">
    <source>
        <dbReference type="Proteomes" id="UP000272528"/>
    </source>
</evidence>
<dbReference type="InterPro" id="IPR046953">
    <property type="entry name" value="Spore_GerAC-like_C"/>
</dbReference>
<evidence type="ECO:0000313" key="2">
    <source>
        <dbReference type="EMBL" id="AZN41529.1"/>
    </source>
</evidence>
<sequence>MNEKESRGYSTIVNRVKQSLVTIDCPSGGKLSINGFRVKSTIKAKLEKNQPTFHIRIKAEGDIEDSECKLNLEKESQLKDLQKHVELEIADFCQAALDKARRENSDIFGLGNSLHRSNPRYWDLVKANWQDEWTKSKVHIQVQYIIRRIGTIGSGVMDKMKE</sequence>
<gene>
    <name evidence="2" type="ORF">EJC50_18980</name>
</gene>
<reference evidence="3" key="1">
    <citation type="submission" date="2018-12" db="EMBL/GenBank/DDBJ databases">
        <title>Genome sequence of Peanibacillus sp.</title>
        <authorList>
            <person name="Subramani G."/>
            <person name="Srinivasan S."/>
            <person name="Kim M.K."/>
        </authorList>
    </citation>
    <scope>NUCLEOTIDE SEQUENCE [LARGE SCALE GENOMIC DNA]</scope>
    <source>
        <strain evidence="3">18JY67-1</strain>
    </source>
</reference>
<organism evidence="2 3">
    <name type="scientific">Paenibacillus albus</name>
    <dbReference type="NCBI Taxonomy" id="2495582"/>
    <lineage>
        <taxon>Bacteria</taxon>
        <taxon>Bacillati</taxon>
        <taxon>Bacillota</taxon>
        <taxon>Bacilli</taxon>
        <taxon>Bacillales</taxon>
        <taxon>Paenibacillaceae</taxon>
        <taxon>Paenibacillus</taxon>
    </lineage>
</organism>
<feature type="domain" description="Spore germination GerAC-like C-terminal" evidence="1">
    <location>
        <begin position="1"/>
        <end position="150"/>
    </location>
</feature>
<dbReference type="InterPro" id="IPR008844">
    <property type="entry name" value="Spore_GerAC-like"/>
</dbReference>
<dbReference type="InterPro" id="IPR038501">
    <property type="entry name" value="Spore_GerAC_C_sf"/>
</dbReference>
<dbReference type="PANTHER" id="PTHR35789">
    <property type="entry name" value="SPORE GERMINATION PROTEIN B3"/>
    <property type="match status" value="1"/>
</dbReference>
<protein>
    <recommendedName>
        <fullName evidence="1">Spore germination GerAC-like C-terminal domain-containing protein</fullName>
    </recommendedName>
</protein>
<keyword evidence="3" id="KW-1185">Reference proteome</keyword>
<dbReference type="OrthoDB" id="9816067at2"/>